<dbReference type="RefSeq" id="XP_030833536.1">
    <property type="nucleotide sequence ID" value="XM_030977676.1"/>
</dbReference>
<dbReference type="EnsemblMetazoa" id="XM_030977676">
    <property type="protein sequence ID" value="XP_030833536"/>
    <property type="gene ID" value="LOC105445475"/>
</dbReference>
<proteinExistence type="predicted"/>
<dbReference type="AlphaFoldDB" id="A0A7M7N9Y6"/>
<evidence type="ECO:0000313" key="2">
    <source>
        <dbReference type="Proteomes" id="UP000007110"/>
    </source>
</evidence>
<keyword evidence="2" id="KW-1185">Reference proteome</keyword>
<reference evidence="2" key="1">
    <citation type="submission" date="2015-02" db="EMBL/GenBank/DDBJ databases">
        <title>Genome sequencing for Strongylocentrotus purpuratus.</title>
        <authorList>
            <person name="Murali S."/>
            <person name="Liu Y."/>
            <person name="Vee V."/>
            <person name="English A."/>
            <person name="Wang M."/>
            <person name="Skinner E."/>
            <person name="Han Y."/>
            <person name="Muzny D.M."/>
            <person name="Worley K.C."/>
            <person name="Gibbs R.A."/>
        </authorList>
    </citation>
    <scope>NUCLEOTIDE SEQUENCE</scope>
</reference>
<organism evidence="1 2">
    <name type="scientific">Strongylocentrotus purpuratus</name>
    <name type="common">Purple sea urchin</name>
    <dbReference type="NCBI Taxonomy" id="7668"/>
    <lineage>
        <taxon>Eukaryota</taxon>
        <taxon>Metazoa</taxon>
        <taxon>Echinodermata</taxon>
        <taxon>Eleutherozoa</taxon>
        <taxon>Echinozoa</taxon>
        <taxon>Echinoidea</taxon>
        <taxon>Euechinoidea</taxon>
        <taxon>Echinacea</taxon>
        <taxon>Camarodonta</taxon>
        <taxon>Echinidea</taxon>
        <taxon>Strongylocentrotidae</taxon>
        <taxon>Strongylocentrotus</taxon>
    </lineage>
</organism>
<protein>
    <submittedName>
        <fullName evidence="1">Uncharacterized protein</fullName>
    </submittedName>
</protein>
<name>A0A7M7N9Y6_STRPU</name>
<sequence>MADSSTAGSEVSSHFVFDEESKTLTVRHGYTLHVGNVDTVQDQEECEEMEVDAYIEPIKKAGAIKADPRILQLLQKVPPDCHNPGKWKVNQQLCSELVSLFQEQGAALTKVRFDSVHFFVSVKLGPDHDAFLQACRDGTLSRGLTKILVTPELEKEVGVKLGVRLEVKETSNTNNVSALAGRMTNLMDIKLNKIGDAVGDDENLAALGLLLGFAQTKVDMFLATNRVDGKVSAKGTKNMLSAWSKKTRGENQVKELSDALADVELGYIAEKYLQRFSRDTLRGRVDVTGM</sequence>
<dbReference type="GeneID" id="115920905"/>
<dbReference type="EnsemblMetazoa" id="XM_030977658">
    <property type="protein sequence ID" value="XP_030833518"/>
    <property type="gene ID" value="LOC115920905"/>
</dbReference>
<dbReference type="Proteomes" id="UP000007110">
    <property type="component" value="Unassembled WGS sequence"/>
</dbReference>
<dbReference type="RefSeq" id="XP_030833518.1">
    <property type="nucleotide sequence ID" value="XM_030977658.1"/>
</dbReference>
<dbReference type="KEGG" id="spu:105445475"/>
<dbReference type="KEGG" id="spu:115920905"/>
<reference evidence="1" key="2">
    <citation type="submission" date="2021-01" db="UniProtKB">
        <authorList>
            <consortium name="EnsemblMetazoa"/>
        </authorList>
    </citation>
    <scope>IDENTIFICATION</scope>
</reference>
<evidence type="ECO:0000313" key="1">
    <source>
        <dbReference type="EnsemblMetazoa" id="XP_030833518"/>
    </source>
</evidence>
<dbReference type="GeneID" id="105445475"/>
<dbReference type="InParanoid" id="A0A7M7N9Y6"/>
<accession>A0A7M7N9Y6</accession>
<dbReference type="InterPro" id="IPR011029">
    <property type="entry name" value="DEATH-like_dom_sf"/>
</dbReference>
<dbReference type="Gene3D" id="1.10.533.10">
    <property type="entry name" value="Death Domain, Fas"/>
    <property type="match status" value="1"/>
</dbReference>